<dbReference type="EMBL" id="AP025314">
    <property type="protein sequence ID" value="BDD10472.1"/>
    <property type="molecule type" value="Genomic_DNA"/>
</dbReference>
<sequence length="366" mass="39726">MHTTELTQPKSLNVFEEAAQMGHEQIVYCHDEHTGLKAIIGIHDTTLGPALGGTRFWHYESEQEALVDVMRLSRGMTFKSAISGMNLGGGKAVIIGDARKLKNEMLLRRFGKFVESLSGKYVTAEDVNMSPQDMEYISMETKHCCGLPEYLGGGGNPSPVTAYGVYVGMKSAAKHAFGSESLEGKKVAVQGAGSVATYLIEHLVKEKAQVYVSDIDEAKLAHVSKEYGATVVGLDEIYETDAEIYAPCALGATVNDETIEKLNCAVIAGGANNQLLDEAKHGRILREKGIVYAPDFLINAGGVIKVGIDYLDSFNMDRVMAMTDRIYDTCSSILKQADEENIPTQEAAIRAAMKRINDAKALKASF</sequence>
<dbReference type="GO" id="GO:0016639">
    <property type="term" value="F:oxidoreductase activity, acting on the CH-NH2 group of donors, NAD or NADP as acceptor"/>
    <property type="evidence" value="ECO:0007669"/>
    <property type="project" value="InterPro"/>
</dbReference>
<evidence type="ECO:0000256" key="3">
    <source>
        <dbReference type="ARBA" id="ARBA00023027"/>
    </source>
</evidence>
<dbReference type="PIRSF" id="PIRSF000188">
    <property type="entry name" value="Phe_leu_dh"/>
    <property type="match status" value="1"/>
</dbReference>
<dbReference type="GO" id="GO:0006520">
    <property type="term" value="P:amino acid metabolic process"/>
    <property type="evidence" value="ECO:0007669"/>
    <property type="project" value="InterPro"/>
</dbReference>
<keyword evidence="9" id="KW-1185">Reference proteome</keyword>
<name>A0AAU9CTT3_9BACT</name>
<dbReference type="Gene3D" id="3.40.50.10860">
    <property type="entry name" value="Leucine Dehydrogenase, chain A, domain 1"/>
    <property type="match status" value="1"/>
</dbReference>
<dbReference type="PANTHER" id="PTHR42722">
    <property type="entry name" value="LEUCINE DEHYDROGENASE"/>
    <property type="match status" value="1"/>
</dbReference>
<dbReference type="InterPro" id="IPR046346">
    <property type="entry name" value="Aminoacid_DH-like_N_sf"/>
</dbReference>
<dbReference type="CDD" id="cd01075">
    <property type="entry name" value="NAD_bind_Leu_Phe_Val_DH"/>
    <property type="match status" value="1"/>
</dbReference>
<dbReference type="RefSeq" id="WP_338392026.1">
    <property type="nucleotide sequence ID" value="NZ_AP025314.1"/>
</dbReference>
<dbReference type="FunFam" id="3.40.50.10860:FF:000010">
    <property type="entry name" value="Leucine dehydrogenase"/>
    <property type="match status" value="1"/>
</dbReference>
<reference evidence="8 9" key="1">
    <citation type="submission" date="2021-12" db="EMBL/GenBank/DDBJ databases">
        <title>Genome sequencing of bacteria with rrn-lacking chromosome and rrn-plasmid.</title>
        <authorList>
            <person name="Anda M."/>
            <person name="Iwasaki W."/>
        </authorList>
    </citation>
    <scope>NUCLEOTIDE SEQUENCE [LARGE SCALE GENOMIC DNA]</scope>
    <source>
        <strain evidence="8 9">DSM 100852</strain>
    </source>
</reference>
<keyword evidence="3 5" id="KW-0520">NAD</keyword>
<evidence type="ECO:0000256" key="2">
    <source>
        <dbReference type="ARBA" id="ARBA00023002"/>
    </source>
</evidence>
<dbReference type="KEGG" id="fax:FUAX_29040"/>
<dbReference type="SMART" id="SM00839">
    <property type="entry name" value="ELFV_dehydrog"/>
    <property type="match status" value="1"/>
</dbReference>
<evidence type="ECO:0000259" key="7">
    <source>
        <dbReference type="SMART" id="SM00839"/>
    </source>
</evidence>
<dbReference type="SUPFAM" id="SSF53223">
    <property type="entry name" value="Aminoacid dehydrogenase-like, N-terminal domain"/>
    <property type="match status" value="1"/>
</dbReference>
<proteinExistence type="inferred from homology"/>
<evidence type="ECO:0000313" key="9">
    <source>
        <dbReference type="Proteomes" id="UP001348817"/>
    </source>
</evidence>
<evidence type="ECO:0000256" key="6">
    <source>
        <dbReference type="RuleBase" id="RU004417"/>
    </source>
</evidence>
<feature type="domain" description="Glutamate/phenylalanine/leucine/valine/L-tryptophan dehydrogenase C-terminal" evidence="7">
    <location>
        <begin position="155"/>
        <end position="363"/>
    </location>
</feature>
<keyword evidence="5" id="KW-0547">Nucleotide-binding</keyword>
<dbReference type="InterPro" id="IPR006097">
    <property type="entry name" value="Glu/Leu/Phe/Val/Trp_DH_dimer"/>
</dbReference>
<dbReference type="PRINTS" id="PR00082">
    <property type="entry name" value="GLFDHDRGNASE"/>
</dbReference>
<dbReference type="Pfam" id="PF00208">
    <property type="entry name" value="ELFV_dehydrog"/>
    <property type="match status" value="2"/>
</dbReference>
<dbReference type="InterPro" id="IPR036291">
    <property type="entry name" value="NAD(P)-bd_dom_sf"/>
</dbReference>
<dbReference type="InterPro" id="IPR006095">
    <property type="entry name" value="Glu/Leu/Phe/Val/Trp_DH"/>
</dbReference>
<dbReference type="GO" id="GO:0000166">
    <property type="term" value="F:nucleotide binding"/>
    <property type="evidence" value="ECO:0007669"/>
    <property type="project" value="UniProtKB-KW"/>
</dbReference>
<organism evidence="8 9">
    <name type="scientific">Fulvitalea axinellae</name>
    <dbReference type="NCBI Taxonomy" id="1182444"/>
    <lineage>
        <taxon>Bacteria</taxon>
        <taxon>Pseudomonadati</taxon>
        <taxon>Bacteroidota</taxon>
        <taxon>Cytophagia</taxon>
        <taxon>Cytophagales</taxon>
        <taxon>Persicobacteraceae</taxon>
        <taxon>Fulvitalea</taxon>
    </lineage>
</organism>
<dbReference type="AlphaFoldDB" id="A0AAU9CTT3"/>
<dbReference type="Proteomes" id="UP001348817">
    <property type="component" value="Chromosome"/>
</dbReference>
<evidence type="ECO:0000256" key="4">
    <source>
        <dbReference type="PIRSR" id="PIRSR000188-1"/>
    </source>
</evidence>
<dbReference type="Gene3D" id="3.40.50.720">
    <property type="entry name" value="NAD(P)-binding Rossmann-like Domain"/>
    <property type="match status" value="1"/>
</dbReference>
<evidence type="ECO:0000313" key="8">
    <source>
        <dbReference type="EMBL" id="BDD10472.1"/>
    </source>
</evidence>
<dbReference type="SUPFAM" id="SSF51735">
    <property type="entry name" value="NAD(P)-binding Rossmann-fold domains"/>
    <property type="match status" value="1"/>
</dbReference>
<dbReference type="Pfam" id="PF02812">
    <property type="entry name" value="ELFV_dehydrog_N"/>
    <property type="match status" value="1"/>
</dbReference>
<dbReference type="InterPro" id="IPR006096">
    <property type="entry name" value="Glu/Leu/Phe/Val/Trp_DH_C"/>
</dbReference>
<keyword evidence="2 6" id="KW-0560">Oxidoreductase</keyword>
<feature type="binding site" evidence="5">
    <location>
        <begin position="191"/>
        <end position="196"/>
    </location>
    <ligand>
        <name>NAD(+)</name>
        <dbReference type="ChEBI" id="CHEBI:57540"/>
    </ligand>
</feature>
<comment type="similarity">
    <text evidence="1 6">Belongs to the Glu/Leu/Phe/Val dehydrogenases family.</text>
</comment>
<feature type="active site" description="Proton donor/acceptor" evidence="4">
    <location>
        <position position="91"/>
    </location>
</feature>
<evidence type="ECO:0000256" key="1">
    <source>
        <dbReference type="ARBA" id="ARBA00006382"/>
    </source>
</evidence>
<dbReference type="PANTHER" id="PTHR42722:SF1">
    <property type="entry name" value="VALINE DEHYDROGENASE"/>
    <property type="match status" value="1"/>
</dbReference>
<gene>
    <name evidence="8" type="primary">vdh</name>
    <name evidence="8" type="ORF">FUAX_29040</name>
</gene>
<evidence type="ECO:0000256" key="5">
    <source>
        <dbReference type="PIRSR" id="PIRSR000188-2"/>
    </source>
</evidence>
<protein>
    <submittedName>
        <fullName evidence="8">Leucine dehydrogenase</fullName>
    </submittedName>
</protein>
<dbReference type="InterPro" id="IPR016211">
    <property type="entry name" value="Glu/Phe/Leu/Val/Trp_DH_bac/arc"/>
</dbReference>
<accession>A0AAU9CTT3</accession>